<evidence type="ECO:0000313" key="2">
    <source>
        <dbReference type="Proteomes" id="UP000789366"/>
    </source>
</evidence>
<organism evidence="1 2">
    <name type="scientific">Cetraspora pellucida</name>
    <dbReference type="NCBI Taxonomy" id="1433469"/>
    <lineage>
        <taxon>Eukaryota</taxon>
        <taxon>Fungi</taxon>
        <taxon>Fungi incertae sedis</taxon>
        <taxon>Mucoromycota</taxon>
        <taxon>Glomeromycotina</taxon>
        <taxon>Glomeromycetes</taxon>
        <taxon>Diversisporales</taxon>
        <taxon>Gigasporaceae</taxon>
        <taxon>Cetraspora</taxon>
    </lineage>
</organism>
<feature type="non-terminal residue" evidence="1">
    <location>
        <position position="90"/>
    </location>
</feature>
<name>A0ACA9NEE8_9GLOM</name>
<proteinExistence type="predicted"/>
<dbReference type="Proteomes" id="UP000789366">
    <property type="component" value="Unassembled WGS sequence"/>
</dbReference>
<gene>
    <name evidence="1" type="ORF">SPELUC_LOCUS8966</name>
</gene>
<dbReference type="EMBL" id="CAJVPW010014242">
    <property type="protein sequence ID" value="CAG8652402.1"/>
    <property type="molecule type" value="Genomic_DNA"/>
</dbReference>
<keyword evidence="2" id="KW-1185">Reference proteome</keyword>
<accession>A0ACA9NEE8</accession>
<reference evidence="1" key="1">
    <citation type="submission" date="2021-06" db="EMBL/GenBank/DDBJ databases">
        <authorList>
            <person name="Kallberg Y."/>
            <person name="Tangrot J."/>
            <person name="Rosling A."/>
        </authorList>
    </citation>
    <scope>NUCLEOTIDE SEQUENCE</scope>
    <source>
        <strain evidence="1">28 12/20/2015</strain>
    </source>
</reference>
<comment type="caution">
    <text evidence="1">The sequence shown here is derived from an EMBL/GenBank/DDBJ whole genome shotgun (WGS) entry which is preliminary data.</text>
</comment>
<evidence type="ECO:0000313" key="1">
    <source>
        <dbReference type="EMBL" id="CAG8652402.1"/>
    </source>
</evidence>
<sequence>MEDNLESLWSEKVEVKTQSLTLVNNNQAEELVMTKSNSLIPKFKSPLDSLAAIYSSNLDLMTNTQDENNDGFTLVFVKRKLKNQPKATES</sequence>
<protein>
    <submittedName>
        <fullName evidence="1">5803_t:CDS:1</fullName>
    </submittedName>
</protein>